<reference evidence="1 2" key="1">
    <citation type="submission" date="2020-12" db="EMBL/GenBank/DDBJ databases">
        <title>HMF7856_wgs.fasta genome submission.</title>
        <authorList>
            <person name="Kang H."/>
            <person name="Kim H."/>
            <person name="Joh K."/>
        </authorList>
    </citation>
    <scope>NUCLEOTIDE SEQUENCE [LARGE SCALE GENOMIC DNA]</scope>
    <source>
        <strain evidence="1 2">HMF7856</strain>
    </source>
</reference>
<keyword evidence="2" id="KW-1185">Reference proteome</keyword>
<dbReference type="EMBL" id="CP066775">
    <property type="protein sequence ID" value="QQL49423.1"/>
    <property type="molecule type" value="Genomic_DNA"/>
</dbReference>
<dbReference type="RefSeq" id="WP_157524538.1">
    <property type="nucleotide sequence ID" value="NZ_CP066775.1"/>
</dbReference>
<gene>
    <name evidence="1" type="ORF">GO620_014800</name>
</gene>
<protein>
    <submittedName>
        <fullName evidence="1">Uncharacterized protein</fullName>
    </submittedName>
</protein>
<accession>A0A6I4HZ99</accession>
<evidence type="ECO:0000313" key="1">
    <source>
        <dbReference type="EMBL" id="QQL49423.1"/>
    </source>
</evidence>
<sequence>MKILLSPQLLRFLLNYGFRFCLSKTSKYSKKSSKITILLKPVFTRPDIHNLPDGYDTYFNIVVEPAQMAYGIDGTTVLVKLDGETFLAYVKSILIPIPGKKLSHE</sequence>
<organism evidence="1 2">
    <name type="scientific">Mucilaginibacter ginkgonis</name>
    <dbReference type="NCBI Taxonomy" id="2682091"/>
    <lineage>
        <taxon>Bacteria</taxon>
        <taxon>Pseudomonadati</taxon>
        <taxon>Bacteroidota</taxon>
        <taxon>Sphingobacteriia</taxon>
        <taxon>Sphingobacteriales</taxon>
        <taxon>Sphingobacteriaceae</taxon>
        <taxon>Mucilaginibacter</taxon>
    </lineage>
</organism>
<evidence type="ECO:0000313" key="2">
    <source>
        <dbReference type="Proteomes" id="UP000429232"/>
    </source>
</evidence>
<dbReference type="Proteomes" id="UP000429232">
    <property type="component" value="Chromosome"/>
</dbReference>
<name>A0A6I4HZ99_9SPHI</name>
<dbReference type="AlphaFoldDB" id="A0A6I4HZ99"/>
<proteinExistence type="predicted"/>
<dbReference type="KEGG" id="mgik:GO620_014800"/>